<proteinExistence type="predicted"/>
<feature type="signal peptide" evidence="1">
    <location>
        <begin position="1"/>
        <end position="25"/>
    </location>
</feature>
<evidence type="ECO:0000313" key="2">
    <source>
        <dbReference type="EMBL" id="MBD1432873.1"/>
    </source>
</evidence>
<dbReference type="SUPFAM" id="SSF63825">
    <property type="entry name" value="YWTD domain"/>
    <property type="match status" value="1"/>
</dbReference>
<dbReference type="Proteomes" id="UP000602759">
    <property type="component" value="Unassembled WGS sequence"/>
</dbReference>
<name>A0ABR7YNI2_9SPHI</name>
<keyword evidence="1" id="KW-0732">Signal</keyword>
<evidence type="ECO:0000256" key="1">
    <source>
        <dbReference type="SAM" id="SignalP"/>
    </source>
</evidence>
<comment type="caution">
    <text evidence="2">The sequence shown here is derived from an EMBL/GenBank/DDBJ whole genome shotgun (WGS) entry which is preliminary data.</text>
</comment>
<organism evidence="2 3">
    <name type="scientific">Sphingobacterium micropteri</name>
    <dbReference type="NCBI Taxonomy" id="2763501"/>
    <lineage>
        <taxon>Bacteria</taxon>
        <taxon>Pseudomonadati</taxon>
        <taxon>Bacteroidota</taxon>
        <taxon>Sphingobacteriia</taxon>
        <taxon>Sphingobacteriales</taxon>
        <taxon>Sphingobacteriaceae</taxon>
        <taxon>Sphingobacterium</taxon>
    </lineage>
</organism>
<keyword evidence="3" id="KW-1185">Reference proteome</keyword>
<protein>
    <submittedName>
        <fullName evidence="2">6-bladed beta-propeller</fullName>
    </submittedName>
</protein>
<dbReference type="Gene3D" id="2.120.10.30">
    <property type="entry name" value="TolB, C-terminal domain"/>
    <property type="match status" value="1"/>
</dbReference>
<dbReference type="Pfam" id="PF17170">
    <property type="entry name" value="DUF5128"/>
    <property type="match status" value="1"/>
</dbReference>
<gene>
    <name evidence="2" type="ORF">H8B06_08560</name>
</gene>
<reference evidence="2 3" key="1">
    <citation type="submission" date="2020-08" db="EMBL/GenBank/DDBJ databases">
        <title>Sphingobacterium sp. DN00404 isolated from aquaculture water.</title>
        <authorList>
            <person name="Zhang M."/>
        </authorList>
    </citation>
    <scope>NUCLEOTIDE SEQUENCE [LARGE SCALE GENOMIC DNA]</scope>
    <source>
        <strain evidence="2 3">DN00404</strain>
    </source>
</reference>
<accession>A0ABR7YNI2</accession>
<feature type="chain" id="PRO_5045085904" evidence="1">
    <location>
        <begin position="26"/>
        <end position="376"/>
    </location>
</feature>
<dbReference type="InterPro" id="IPR011042">
    <property type="entry name" value="6-blade_b-propeller_TolB-like"/>
</dbReference>
<dbReference type="EMBL" id="JACOIK010000005">
    <property type="protein sequence ID" value="MBD1432873.1"/>
    <property type="molecule type" value="Genomic_DNA"/>
</dbReference>
<evidence type="ECO:0000313" key="3">
    <source>
        <dbReference type="Proteomes" id="UP000602759"/>
    </source>
</evidence>
<sequence length="376" mass="43936">MKILIRFFLLLKIVLVLISCTHTQSENDVAKKVLDMSKAKNFKYADVREYLVDTILFREPQIIYLETSIESLLKTVSKVLVADNEIFVFDNETRKICKFDMYGKIQKVLHNIGKGPREYRGIADFAVDTINKEVLVLCEFPYKIYIYDYDFNFVKEIRTQILYLELAVTEDRIYCRRAPFNDGQVNAFHVDVLDRSSGRIEKSILPVFTDKNIDYSKFTIGIGNLLTNNRRPMIAVPDRNYIYSLYEEGELEYTVNKLGFDDMTGIYNWTEADDYIFYKNDHALAVIYKEEKKLYAYKYGVFNSALNTTTNRMVTSNHENGLVCVMYADHAIKLREKINEYVEGNGKINDGNRNFLNFSAAIQEEDNPILFFYLMK</sequence>